<name>A0AA35CJ36_9FIRM</name>
<evidence type="ECO:0000256" key="4">
    <source>
        <dbReference type="ARBA" id="ARBA00023015"/>
    </source>
</evidence>
<proteinExistence type="predicted"/>
<keyword evidence="10" id="KW-1185">Reference proteome</keyword>
<dbReference type="GO" id="GO:0006355">
    <property type="term" value="P:regulation of DNA-templated transcription"/>
    <property type="evidence" value="ECO:0007669"/>
    <property type="project" value="InterPro"/>
</dbReference>
<dbReference type="FunFam" id="3.40.50.300:FF:000006">
    <property type="entry name" value="DNA-binding transcriptional regulator NtrC"/>
    <property type="match status" value="1"/>
</dbReference>
<evidence type="ECO:0000256" key="2">
    <source>
        <dbReference type="ARBA" id="ARBA00022797"/>
    </source>
</evidence>
<dbReference type="PROSITE" id="PS00688">
    <property type="entry name" value="SIGMA54_INTERACT_3"/>
    <property type="match status" value="1"/>
</dbReference>
<evidence type="ECO:0000313" key="10">
    <source>
        <dbReference type="Proteomes" id="UP001163687"/>
    </source>
</evidence>
<dbReference type="SUPFAM" id="SSF46689">
    <property type="entry name" value="Homeodomain-like"/>
    <property type="match status" value="1"/>
</dbReference>
<dbReference type="Gene3D" id="1.10.10.60">
    <property type="entry name" value="Homeodomain-like"/>
    <property type="match status" value="1"/>
</dbReference>
<evidence type="ECO:0000256" key="6">
    <source>
        <dbReference type="ARBA" id="ARBA00023163"/>
    </source>
</evidence>
<evidence type="ECO:0000256" key="7">
    <source>
        <dbReference type="ARBA" id="ARBA00029500"/>
    </source>
</evidence>
<dbReference type="KEGG" id="cmic:caldi_12120"/>
<keyword evidence="5" id="KW-0238">DNA-binding</keyword>
<dbReference type="InterPro" id="IPR025944">
    <property type="entry name" value="Sigma_54_int_dom_CS"/>
</dbReference>
<dbReference type="InterPro" id="IPR058031">
    <property type="entry name" value="AAA_lid_NorR"/>
</dbReference>
<evidence type="ECO:0000256" key="3">
    <source>
        <dbReference type="ARBA" id="ARBA00022840"/>
    </source>
</evidence>
<evidence type="ECO:0000259" key="8">
    <source>
        <dbReference type="PROSITE" id="PS50045"/>
    </source>
</evidence>
<evidence type="ECO:0000256" key="5">
    <source>
        <dbReference type="ARBA" id="ARBA00023125"/>
    </source>
</evidence>
<dbReference type="GO" id="GO:0003677">
    <property type="term" value="F:DNA binding"/>
    <property type="evidence" value="ECO:0007669"/>
    <property type="project" value="UniProtKB-KW"/>
</dbReference>
<dbReference type="Pfam" id="PF00158">
    <property type="entry name" value="Sigma54_activat"/>
    <property type="match status" value="1"/>
</dbReference>
<dbReference type="Gene3D" id="1.10.8.60">
    <property type="match status" value="1"/>
</dbReference>
<keyword evidence="4" id="KW-0805">Transcription regulation</keyword>
<feature type="domain" description="Sigma-54 factor interaction" evidence="8">
    <location>
        <begin position="158"/>
        <end position="387"/>
    </location>
</feature>
<dbReference type="PROSITE" id="PS00676">
    <property type="entry name" value="SIGMA54_INTERACT_2"/>
    <property type="match status" value="1"/>
</dbReference>
<dbReference type="InterPro" id="IPR025662">
    <property type="entry name" value="Sigma_54_int_dom_ATP-bd_1"/>
</dbReference>
<keyword evidence="3" id="KW-0067">ATP-binding</keyword>
<dbReference type="InterPro" id="IPR003593">
    <property type="entry name" value="AAA+_ATPase"/>
</dbReference>
<dbReference type="PANTHER" id="PTHR32071">
    <property type="entry name" value="TRANSCRIPTIONAL REGULATORY PROTEIN"/>
    <property type="match status" value="1"/>
</dbReference>
<evidence type="ECO:0000313" key="9">
    <source>
        <dbReference type="EMBL" id="BDG60122.1"/>
    </source>
</evidence>
<dbReference type="EMBL" id="AP025628">
    <property type="protein sequence ID" value="BDG60122.1"/>
    <property type="molecule type" value="Genomic_DNA"/>
</dbReference>
<dbReference type="SMART" id="SM00382">
    <property type="entry name" value="AAA"/>
    <property type="match status" value="1"/>
</dbReference>
<reference evidence="9" key="1">
    <citation type="submission" date="2022-03" db="EMBL/GenBank/DDBJ databases">
        <title>Complete genome sequence of Caldinitratiruptor microaerophilus.</title>
        <authorList>
            <person name="Mukaiyama R."/>
            <person name="Nishiyama T."/>
            <person name="Ueda K."/>
        </authorList>
    </citation>
    <scope>NUCLEOTIDE SEQUENCE</scope>
    <source>
        <strain evidence="9">JCM 16183</strain>
    </source>
</reference>
<dbReference type="InterPro" id="IPR025943">
    <property type="entry name" value="Sigma_54_int_dom_ATP-bd_2"/>
</dbReference>
<keyword evidence="1" id="KW-0547">Nucleotide-binding</keyword>
<dbReference type="SUPFAM" id="SSF52540">
    <property type="entry name" value="P-loop containing nucleoside triphosphate hydrolases"/>
    <property type="match status" value="1"/>
</dbReference>
<dbReference type="CDD" id="cd00009">
    <property type="entry name" value="AAA"/>
    <property type="match status" value="1"/>
</dbReference>
<protein>
    <recommendedName>
        <fullName evidence="7">HTH-type transcriptional regulatory protein TyrR</fullName>
    </recommendedName>
</protein>
<dbReference type="Pfam" id="PF18024">
    <property type="entry name" value="HTH_50"/>
    <property type="match status" value="1"/>
</dbReference>
<sequence length="483" mass="53694">MTRPERATALDSVPIQRDANLLLTHPRKMAELGVHWYALVSPLGKVFYSEGEALHLFGCSNEELVGRLIYDLLTGVLAEAPLVVPRYPTASLCRTLRGRLLLMRWFPSGGRSRHVLGLGTELVEDPELLSAIAADAHLLSRALSDVPQQRSSGPQDEMIAVSPLMRQVREWVRKVGAVSSPVLILGETGVGKEVVARAIHRHSPRCRAPFVRVNCGAIPESLFESALFGYERGAFTGAERGGKAGYLQAAEGGTLFLDEIGELPLSLQVKLLHVLQDRTFTRVGGTEPIRADVRIITATNRDLAAMVREGRFREDLYYRLNVLPIEVPPLRERPEDIAPLVELFLERFARLHGRRKRFSEAAMAALKTYPWPGNVRQLEHLVERLVVLVEQPVIHLSDLPQEFQNGLAGRSGLLTQQSEGQPVVVQGLVPLRDAVRLVEEQLLLLASRLYATTQEMGQALGVSHSTVVRKLKKYTGANRKRRF</sequence>
<dbReference type="Pfam" id="PF25601">
    <property type="entry name" value="AAA_lid_14"/>
    <property type="match status" value="1"/>
</dbReference>
<keyword evidence="6" id="KW-0804">Transcription</keyword>
<dbReference type="PROSITE" id="PS50045">
    <property type="entry name" value="SIGMA54_INTERACT_4"/>
    <property type="match status" value="1"/>
</dbReference>
<dbReference type="InterPro" id="IPR002078">
    <property type="entry name" value="Sigma_54_int"/>
</dbReference>
<gene>
    <name evidence="9" type="ORF">caldi_12120</name>
</gene>
<dbReference type="GO" id="GO:0005524">
    <property type="term" value="F:ATP binding"/>
    <property type="evidence" value="ECO:0007669"/>
    <property type="project" value="UniProtKB-KW"/>
</dbReference>
<dbReference type="PROSITE" id="PS00675">
    <property type="entry name" value="SIGMA54_INTERACT_1"/>
    <property type="match status" value="1"/>
</dbReference>
<dbReference type="RefSeq" id="WP_264844187.1">
    <property type="nucleotide sequence ID" value="NZ_AP025628.1"/>
</dbReference>
<accession>A0AA35CJ36</accession>
<dbReference type="InterPro" id="IPR027417">
    <property type="entry name" value="P-loop_NTPase"/>
</dbReference>
<evidence type="ECO:0000256" key="1">
    <source>
        <dbReference type="ARBA" id="ARBA00022741"/>
    </source>
</evidence>
<dbReference type="Gene3D" id="3.40.50.300">
    <property type="entry name" value="P-loop containing nucleotide triphosphate hydrolases"/>
    <property type="match status" value="1"/>
</dbReference>
<dbReference type="AlphaFoldDB" id="A0AA35CJ36"/>
<dbReference type="InterPro" id="IPR009057">
    <property type="entry name" value="Homeodomain-like_sf"/>
</dbReference>
<organism evidence="9 10">
    <name type="scientific">Caldinitratiruptor microaerophilus</name>
    <dbReference type="NCBI Taxonomy" id="671077"/>
    <lineage>
        <taxon>Bacteria</taxon>
        <taxon>Bacillati</taxon>
        <taxon>Bacillota</taxon>
        <taxon>Clostridia</taxon>
        <taxon>Eubacteriales</taxon>
        <taxon>Symbiobacteriaceae</taxon>
        <taxon>Caldinitratiruptor</taxon>
    </lineage>
</organism>
<keyword evidence="2" id="KW-0058">Aromatic hydrocarbons catabolism</keyword>
<dbReference type="Proteomes" id="UP001163687">
    <property type="component" value="Chromosome"/>
</dbReference>
<dbReference type="InterPro" id="IPR030828">
    <property type="entry name" value="HTH_TyrR"/>
</dbReference>